<dbReference type="AlphaFoldDB" id="A0A1H7U3C4"/>
<feature type="chain" id="PRO_5011674556" description="DUF305 domain-containing protein" evidence="2">
    <location>
        <begin position="26"/>
        <end position="127"/>
    </location>
</feature>
<evidence type="ECO:0000256" key="1">
    <source>
        <dbReference type="SAM" id="MobiDB-lite"/>
    </source>
</evidence>
<evidence type="ECO:0000313" key="5">
    <source>
        <dbReference type="Proteomes" id="UP000199664"/>
    </source>
</evidence>
<dbReference type="PANTHER" id="PTHR36933:SF1">
    <property type="entry name" value="SLL0788 PROTEIN"/>
    <property type="match status" value="1"/>
</dbReference>
<reference evidence="5" key="1">
    <citation type="submission" date="2016-10" db="EMBL/GenBank/DDBJ databases">
        <authorList>
            <person name="Varghese N."/>
            <person name="Submissions S."/>
        </authorList>
    </citation>
    <scope>NUCLEOTIDE SEQUENCE [LARGE SCALE GENOMIC DNA]</scope>
    <source>
        <strain evidence="5">LMG 26383,CCUG 61248,R- 45681</strain>
    </source>
</reference>
<dbReference type="EMBL" id="FOAN01000006">
    <property type="protein sequence ID" value="SEL90737.1"/>
    <property type="molecule type" value="Genomic_DNA"/>
</dbReference>
<keyword evidence="5" id="KW-1185">Reference proteome</keyword>
<dbReference type="PANTHER" id="PTHR36933">
    <property type="entry name" value="SLL0788 PROTEIN"/>
    <property type="match status" value="1"/>
</dbReference>
<feature type="compositionally biased region" description="Low complexity" evidence="1">
    <location>
        <begin position="34"/>
        <end position="47"/>
    </location>
</feature>
<feature type="signal peptide" evidence="2">
    <location>
        <begin position="1"/>
        <end position="25"/>
    </location>
</feature>
<feature type="domain" description="DUF305" evidence="3">
    <location>
        <begin position="30"/>
        <end position="122"/>
    </location>
</feature>
<proteinExistence type="predicted"/>
<keyword evidence="2" id="KW-0732">Signal</keyword>
<dbReference type="OrthoDB" id="517560at2"/>
<gene>
    <name evidence="4" type="ORF">SAMN04515666_10679</name>
</gene>
<evidence type="ECO:0000313" key="4">
    <source>
        <dbReference type="EMBL" id="SEL90737.1"/>
    </source>
</evidence>
<name>A0A1H7U3C4_9HYPH</name>
<dbReference type="RefSeq" id="WP_091838279.1">
    <property type="nucleotide sequence ID" value="NZ_FOAN01000006.1"/>
</dbReference>
<organism evidence="4 5">
    <name type="scientific">Bosea lupini</name>
    <dbReference type="NCBI Taxonomy" id="1036779"/>
    <lineage>
        <taxon>Bacteria</taxon>
        <taxon>Pseudomonadati</taxon>
        <taxon>Pseudomonadota</taxon>
        <taxon>Alphaproteobacteria</taxon>
        <taxon>Hyphomicrobiales</taxon>
        <taxon>Boseaceae</taxon>
        <taxon>Bosea</taxon>
    </lineage>
</organism>
<feature type="region of interest" description="Disordered" evidence="1">
    <location>
        <begin position="28"/>
        <end position="47"/>
    </location>
</feature>
<evidence type="ECO:0000259" key="3">
    <source>
        <dbReference type="Pfam" id="PF03713"/>
    </source>
</evidence>
<accession>A0A1H7U3C4</accession>
<dbReference type="Pfam" id="PF03713">
    <property type="entry name" value="DUF305"/>
    <property type="match status" value="1"/>
</dbReference>
<dbReference type="STRING" id="1036779.SAMN04515666_10679"/>
<dbReference type="InterPro" id="IPR005183">
    <property type="entry name" value="DUF305_CopM-like"/>
</dbReference>
<evidence type="ECO:0000256" key="2">
    <source>
        <dbReference type="SAM" id="SignalP"/>
    </source>
</evidence>
<dbReference type="InterPro" id="IPR012347">
    <property type="entry name" value="Ferritin-like"/>
</dbReference>
<dbReference type="Proteomes" id="UP000199664">
    <property type="component" value="Unassembled WGS sequence"/>
</dbReference>
<dbReference type="Gene3D" id="1.20.1260.10">
    <property type="match status" value="1"/>
</dbReference>
<protein>
    <recommendedName>
        <fullName evidence="3">DUF305 domain-containing protein</fullName>
    </recommendedName>
</protein>
<sequence>MTTTRSLLAGAALSATLGLAGFAVAQGHQGHGSHGATTPAAANTAATQGYKAANDRMHKEMDIAFSGDADVDFVRGMIPHHQGAVDMAKVVLAHGKDPELRKLAEGVITEQEKEIAFMRAWLKQRGK</sequence>